<dbReference type="Gene3D" id="2.60.40.10">
    <property type="entry name" value="Immunoglobulins"/>
    <property type="match status" value="1"/>
</dbReference>
<evidence type="ECO:0000313" key="14">
    <source>
        <dbReference type="EMBL" id="KAJ8395577.1"/>
    </source>
</evidence>
<keyword evidence="7 11" id="KW-0472">Membrane</keyword>
<evidence type="ECO:0000256" key="9">
    <source>
        <dbReference type="ARBA" id="ARBA00023180"/>
    </source>
</evidence>
<dbReference type="InterPro" id="IPR042414">
    <property type="entry name" value="CD8B"/>
</dbReference>
<comment type="subcellular location">
    <subcellularLocation>
        <location evidence="1">Membrane</location>
        <topology evidence="1">Single-pass type I membrane protein</topology>
    </subcellularLocation>
</comment>
<dbReference type="PANTHER" id="PTHR11292:SF7">
    <property type="entry name" value="T-CELL SURFACE GLYCOPROTEIN CD8 BETA CHAIN-RELATED"/>
    <property type="match status" value="1"/>
</dbReference>
<dbReference type="Proteomes" id="UP001221898">
    <property type="component" value="Unassembled WGS sequence"/>
</dbReference>
<comment type="caution">
    <text evidence="14">The sequence shown here is derived from an EMBL/GenBank/DDBJ whole genome shotgun (WGS) entry which is preliminary data.</text>
</comment>
<gene>
    <name evidence="14" type="ORF">AAFF_G00030580</name>
</gene>
<dbReference type="GO" id="GO:0050776">
    <property type="term" value="P:regulation of immune response"/>
    <property type="evidence" value="ECO:0007669"/>
    <property type="project" value="InterPro"/>
</dbReference>
<dbReference type="InterPro" id="IPR007110">
    <property type="entry name" value="Ig-like_dom"/>
</dbReference>
<feature type="chain" id="PRO_5042098344" description="Ig-like domain-containing protein" evidence="12">
    <location>
        <begin position="30"/>
        <end position="217"/>
    </location>
</feature>
<dbReference type="AlphaFoldDB" id="A0AAD7WFZ7"/>
<accession>A0AAD7WFZ7</accession>
<dbReference type="GO" id="GO:0042288">
    <property type="term" value="F:MHC class I protein binding"/>
    <property type="evidence" value="ECO:0007669"/>
    <property type="project" value="InterPro"/>
</dbReference>
<feature type="signal peptide" evidence="12">
    <location>
        <begin position="1"/>
        <end position="29"/>
    </location>
</feature>
<dbReference type="PROSITE" id="PS50835">
    <property type="entry name" value="IG_LIKE"/>
    <property type="match status" value="1"/>
</dbReference>
<proteinExistence type="predicted"/>
<organism evidence="14 15">
    <name type="scientific">Aldrovandia affinis</name>
    <dbReference type="NCBI Taxonomy" id="143900"/>
    <lineage>
        <taxon>Eukaryota</taxon>
        <taxon>Metazoa</taxon>
        <taxon>Chordata</taxon>
        <taxon>Craniata</taxon>
        <taxon>Vertebrata</taxon>
        <taxon>Euteleostomi</taxon>
        <taxon>Actinopterygii</taxon>
        <taxon>Neopterygii</taxon>
        <taxon>Teleostei</taxon>
        <taxon>Notacanthiformes</taxon>
        <taxon>Halosauridae</taxon>
        <taxon>Aldrovandia</taxon>
    </lineage>
</organism>
<evidence type="ECO:0000256" key="3">
    <source>
        <dbReference type="ARBA" id="ARBA00022729"/>
    </source>
</evidence>
<dbReference type="InterPro" id="IPR036179">
    <property type="entry name" value="Ig-like_dom_sf"/>
</dbReference>
<dbReference type="GO" id="GO:0016020">
    <property type="term" value="C:membrane"/>
    <property type="evidence" value="ECO:0007669"/>
    <property type="project" value="UniProtKB-SubCell"/>
</dbReference>
<protein>
    <recommendedName>
        <fullName evidence="13">Ig-like domain-containing protein</fullName>
    </recommendedName>
</protein>
<evidence type="ECO:0000256" key="7">
    <source>
        <dbReference type="ARBA" id="ARBA00023136"/>
    </source>
</evidence>
<evidence type="ECO:0000256" key="6">
    <source>
        <dbReference type="ARBA" id="ARBA00023130"/>
    </source>
</evidence>
<evidence type="ECO:0000256" key="4">
    <source>
        <dbReference type="ARBA" id="ARBA00022859"/>
    </source>
</evidence>
<evidence type="ECO:0000256" key="11">
    <source>
        <dbReference type="SAM" id="Phobius"/>
    </source>
</evidence>
<keyword evidence="3 12" id="KW-0732">Signal</keyword>
<evidence type="ECO:0000256" key="2">
    <source>
        <dbReference type="ARBA" id="ARBA00022692"/>
    </source>
</evidence>
<evidence type="ECO:0000256" key="12">
    <source>
        <dbReference type="SAM" id="SignalP"/>
    </source>
</evidence>
<evidence type="ECO:0000313" key="15">
    <source>
        <dbReference type="Proteomes" id="UP001221898"/>
    </source>
</evidence>
<keyword evidence="2 11" id="KW-0812">Transmembrane</keyword>
<dbReference type="InterPro" id="IPR013106">
    <property type="entry name" value="Ig_V-set"/>
</dbReference>
<sequence>MRGRAGGTGPRTMARLVCIWIVCVWTAEAAQELCTLYTDQKPSESLHCSKDIQKPCSIVSWCRKLHGQDEFQFLLSHTIGGKTTYSSQFNQTKFKGGLRDNNSKFTLTILSLEKGDTGLYFCVLQCNGAYHLGSYVTDLRAGDRPPTLPPPSTTQKTKRIAPCPCPDKGKSRAKQGCSHLVVWPLVAVLLSLAIVVIATLFYFSRLPKKCRHHFLKK</sequence>
<reference evidence="14" key="1">
    <citation type="journal article" date="2023" name="Science">
        <title>Genome structures resolve the early diversification of teleost fishes.</title>
        <authorList>
            <person name="Parey E."/>
            <person name="Louis A."/>
            <person name="Montfort J."/>
            <person name="Bouchez O."/>
            <person name="Roques C."/>
            <person name="Iampietro C."/>
            <person name="Lluch J."/>
            <person name="Castinel A."/>
            <person name="Donnadieu C."/>
            <person name="Desvignes T."/>
            <person name="Floi Bucao C."/>
            <person name="Jouanno E."/>
            <person name="Wen M."/>
            <person name="Mejri S."/>
            <person name="Dirks R."/>
            <person name="Jansen H."/>
            <person name="Henkel C."/>
            <person name="Chen W.J."/>
            <person name="Zahm M."/>
            <person name="Cabau C."/>
            <person name="Klopp C."/>
            <person name="Thompson A.W."/>
            <person name="Robinson-Rechavi M."/>
            <person name="Braasch I."/>
            <person name="Lecointre G."/>
            <person name="Bobe J."/>
            <person name="Postlethwait J.H."/>
            <person name="Berthelot C."/>
            <person name="Roest Crollius H."/>
            <person name="Guiguen Y."/>
        </authorList>
    </citation>
    <scope>NUCLEOTIDE SEQUENCE</scope>
    <source>
        <strain evidence="14">NC1722</strain>
    </source>
</reference>
<evidence type="ECO:0000256" key="8">
    <source>
        <dbReference type="ARBA" id="ARBA00023157"/>
    </source>
</evidence>
<dbReference type="SUPFAM" id="SSF48726">
    <property type="entry name" value="Immunoglobulin"/>
    <property type="match status" value="1"/>
</dbReference>
<dbReference type="GO" id="GO:0009986">
    <property type="term" value="C:cell surface"/>
    <property type="evidence" value="ECO:0007669"/>
    <property type="project" value="TreeGrafter"/>
</dbReference>
<keyword evidence="4" id="KW-0391">Immunity</keyword>
<dbReference type="Pfam" id="PF07686">
    <property type="entry name" value="V-set"/>
    <property type="match status" value="1"/>
</dbReference>
<dbReference type="GO" id="GO:0002250">
    <property type="term" value="P:adaptive immune response"/>
    <property type="evidence" value="ECO:0007669"/>
    <property type="project" value="UniProtKB-KW"/>
</dbReference>
<evidence type="ECO:0000256" key="1">
    <source>
        <dbReference type="ARBA" id="ARBA00004479"/>
    </source>
</evidence>
<evidence type="ECO:0000256" key="10">
    <source>
        <dbReference type="ARBA" id="ARBA00023319"/>
    </source>
</evidence>
<evidence type="ECO:0000256" key="5">
    <source>
        <dbReference type="ARBA" id="ARBA00022989"/>
    </source>
</evidence>
<name>A0AAD7WFZ7_9TELE</name>
<dbReference type="GO" id="GO:0015026">
    <property type="term" value="F:coreceptor activity"/>
    <property type="evidence" value="ECO:0007669"/>
    <property type="project" value="InterPro"/>
</dbReference>
<keyword evidence="5 11" id="KW-1133">Transmembrane helix</keyword>
<dbReference type="CDD" id="cd00099">
    <property type="entry name" value="IgV"/>
    <property type="match status" value="1"/>
</dbReference>
<keyword evidence="10" id="KW-0393">Immunoglobulin domain</keyword>
<keyword evidence="8" id="KW-1015">Disulfide bond</keyword>
<feature type="domain" description="Ig-like" evidence="13">
    <location>
        <begin position="10"/>
        <end position="122"/>
    </location>
</feature>
<dbReference type="EMBL" id="JAINUG010000115">
    <property type="protein sequence ID" value="KAJ8395577.1"/>
    <property type="molecule type" value="Genomic_DNA"/>
</dbReference>
<evidence type="ECO:0000259" key="13">
    <source>
        <dbReference type="PROSITE" id="PS50835"/>
    </source>
</evidence>
<feature type="transmembrane region" description="Helical" evidence="11">
    <location>
        <begin position="180"/>
        <end position="203"/>
    </location>
</feature>
<keyword evidence="9" id="KW-0325">Glycoprotein</keyword>
<keyword evidence="15" id="KW-1185">Reference proteome</keyword>
<dbReference type="InterPro" id="IPR013783">
    <property type="entry name" value="Ig-like_fold"/>
</dbReference>
<keyword evidence="6" id="KW-1064">Adaptive immunity</keyword>
<dbReference type="PANTHER" id="PTHR11292">
    <property type="entry name" value="T-CELL SURFACE GLYCOPROTEIN CD8 BETA CHAIN"/>
    <property type="match status" value="1"/>
</dbReference>